<dbReference type="Proteomes" id="UP000078368">
    <property type="component" value="Unassembled WGS sequence"/>
</dbReference>
<dbReference type="PANTHER" id="PTHR11109:SF7">
    <property type="entry name" value="GTP CYCLOHYDROLASE 1"/>
    <property type="match status" value="1"/>
</dbReference>
<keyword evidence="5" id="KW-0342">GTP-binding</keyword>
<dbReference type="HAMAP" id="MF_00223">
    <property type="entry name" value="FolE"/>
    <property type="match status" value="1"/>
</dbReference>
<dbReference type="GO" id="GO:0003934">
    <property type="term" value="F:GTP cyclohydrolase I activity"/>
    <property type="evidence" value="ECO:0007669"/>
    <property type="project" value="UniProtKB-UniRule"/>
</dbReference>
<feature type="domain" description="GTP cyclohydrolase I" evidence="6">
    <location>
        <begin position="2"/>
        <end position="174"/>
    </location>
</feature>
<accession>A0A179B5S1</accession>
<dbReference type="EMBL" id="LVZK01000001">
    <property type="protein sequence ID" value="OAP87017.1"/>
    <property type="molecule type" value="Genomic_DNA"/>
</dbReference>
<keyword evidence="5" id="KW-0479">Metal-binding</keyword>
<protein>
    <recommendedName>
        <fullName evidence="5">GTP cyclohydrolase 1</fullName>
        <ecNumber evidence="5">3.5.4.16</ecNumber>
    </recommendedName>
    <alternativeName>
        <fullName evidence="5">GTP cyclohydrolase I</fullName>
        <shortName evidence="5">GTP-CH-I</shortName>
    </alternativeName>
</protein>
<dbReference type="AlphaFoldDB" id="A0A179B5S1"/>
<dbReference type="Pfam" id="PF01227">
    <property type="entry name" value="GTP_cyclohydroI"/>
    <property type="match status" value="1"/>
</dbReference>
<dbReference type="NCBIfam" id="NF006826">
    <property type="entry name" value="PRK09347.1-3"/>
    <property type="match status" value="1"/>
</dbReference>
<evidence type="ECO:0000313" key="7">
    <source>
        <dbReference type="EMBL" id="OAP87017.1"/>
    </source>
</evidence>
<comment type="similarity">
    <text evidence="5">Belongs to the GTP cyclohydrolase I family.</text>
</comment>
<dbReference type="GO" id="GO:0008270">
    <property type="term" value="F:zinc ion binding"/>
    <property type="evidence" value="ECO:0007669"/>
    <property type="project" value="UniProtKB-UniRule"/>
</dbReference>
<keyword evidence="5" id="KW-0547">Nucleotide-binding</keyword>
<comment type="catalytic activity">
    <reaction evidence="1 5">
        <text>GTP + H2O = 7,8-dihydroneopterin 3'-triphosphate + formate + H(+)</text>
        <dbReference type="Rhea" id="RHEA:17473"/>
        <dbReference type="ChEBI" id="CHEBI:15377"/>
        <dbReference type="ChEBI" id="CHEBI:15378"/>
        <dbReference type="ChEBI" id="CHEBI:15740"/>
        <dbReference type="ChEBI" id="CHEBI:37565"/>
        <dbReference type="ChEBI" id="CHEBI:58462"/>
        <dbReference type="EC" id="3.5.4.16"/>
    </reaction>
</comment>
<dbReference type="PANTHER" id="PTHR11109">
    <property type="entry name" value="GTP CYCLOHYDROLASE I"/>
    <property type="match status" value="1"/>
</dbReference>
<feature type="binding site" evidence="5">
    <location>
        <position position="139"/>
    </location>
    <ligand>
        <name>Zn(2+)</name>
        <dbReference type="ChEBI" id="CHEBI:29105"/>
    </ligand>
</feature>
<comment type="caution">
    <text evidence="7">The sequence shown here is derived from an EMBL/GenBank/DDBJ whole genome shotgun (WGS) entry which is preliminary data.</text>
</comment>
<feature type="binding site" evidence="5">
    <location>
        <position position="69"/>
    </location>
    <ligand>
        <name>Zn(2+)</name>
        <dbReference type="ChEBI" id="CHEBI:29105"/>
    </ligand>
</feature>
<keyword evidence="4 5" id="KW-0378">Hydrolase</keyword>
<dbReference type="FunFam" id="3.30.1130.10:FF:000001">
    <property type="entry name" value="GTP cyclohydrolase 1"/>
    <property type="match status" value="1"/>
</dbReference>
<sequence length="176" mass="19336">MRALLRAVGENPERDGLVDTPARMARSFKEIFSGLRQDPADALEAKFDIGHQEMIIVKDIPFYSTCEHHLLPFHGHAHVAYIPNADGKVTGLSKIARLVDGYARRPQVQERIATQVAEALESRLGARGVLVVIEAEHMCMSMRGVNKPGSRTVTSAVRGVLRNQATRSEALSLIQG</sequence>
<reference evidence="7 8" key="1">
    <citation type="submission" date="2016-04" db="EMBL/GenBank/DDBJ databases">
        <title>Peptidophaga gingivicola gen. nov., sp. nov., isolated from human subgingival plaque.</title>
        <authorList>
            <person name="Beall C.J."/>
            <person name="Mokrzan E.M."/>
            <person name="Griffen A.L."/>
            <person name="Leys E.J."/>
        </authorList>
    </citation>
    <scope>NUCLEOTIDE SEQUENCE [LARGE SCALE GENOMIC DNA]</scope>
    <source>
        <strain evidence="7 8">BA112</strain>
    </source>
</reference>
<proteinExistence type="inferred from homology"/>
<dbReference type="UniPathway" id="UPA00848">
    <property type="reaction ID" value="UER00151"/>
</dbReference>
<dbReference type="InterPro" id="IPR001474">
    <property type="entry name" value="GTP_CycHdrlase_I"/>
</dbReference>
<dbReference type="Gene3D" id="1.10.286.10">
    <property type="match status" value="1"/>
</dbReference>
<comment type="subunit">
    <text evidence="5">Homopolymer.</text>
</comment>
<evidence type="ECO:0000256" key="4">
    <source>
        <dbReference type="ARBA" id="ARBA00022801"/>
    </source>
</evidence>
<comment type="pathway">
    <text evidence="2 5">Cofactor biosynthesis; 7,8-dihydroneopterin triphosphate biosynthesis; 7,8-dihydroneopterin triphosphate from GTP: step 1/1.</text>
</comment>
<dbReference type="GO" id="GO:0046654">
    <property type="term" value="P:tetrahydrofolate biosynthetic process"/>
    <property type="evidence" value="ECO:0007669"/>
    <property type="project" value="UniProtKB-UniRule"/>
</dbReference>
<dbReference type="GO" id="GO:0005525">
    <property type="term" value="F:GTP binding"/>
    <property type="evidence" value="ECO:0007669"/>
    <property type="project" value="UniProtKB-KW"/>
</dbReference>
<dbReference type="GO" id="GO:0006730">
    <property type="term" value="P:one-carbon metabolic process"/>
    <property type="evidence" value="ECO:0007669"/>
    <property type="project" value="UniProtKB-UniRule"/>
</dbReference>
<evidence type="ECO:0000259" key="6">
    <source>
        <dbReference type="Pfam" id="PF01227"/>
    </source>
</evidence>
<evidence type="ECO:0000256" key="2">
    <source>
        <dbReference type="ARBA" id="ARBA00005080"/>
    </source>
</evidence>
<dbReference type="GO" id="GO:0005737">
    <property type="term" value="C:cytoplasm"/>
    <property type="evidence" value="ECO:0007669"/>
    <property type="project" value="TreeGrafter"/>
</dbReference>
<gene>
    <name evidence="5" type="primary">folE</name>
    <name evidence="7" type="ORF">A4H34_00420</name>
</gene>
<dbReference type="InterPro" id="IPR043133">
    <property type="entry name" value="GTP-CH-I_C/QueF"/>
</dbReference>
<dbReference type="InterPro" id="IPR043134">
    <property type="entry name" value="GTP-CH-I_N"/>
</dbReference>
<dbReference type="SUPFAM" id="SSF55620">
    <property type="entry name" value="Tetrahydrobiopterin biosynthesis enzymes-like"/>
    <property type="match status" value="1"/>
</dbReference>
<dbReference type="NCBIfam" id="NF006825">
    <property type="entry name" value="PRK09347.1-2"/>
    <property type="match status" value="1"/>
</dbReference>
<dbReference type="NCBIfam" id="TIGR00063">
    <property type="entry name" value="folE"/>
    <property type="match status" value="1"/>
</dbReference>
<keyword evidence="3 5" id="KW-0554">One-carbon metabolism</keyword>
<dbReference type="InterPro" id="IPR018234">
    <property type="entry name" value="GTP_CycHdrlase_I_CS"/>
</dbReference>
<feature type="binding site" evidence="5">
    <location>
        <position position="66"/>
    </location>
    <ligand>
        <name>Zn(2+)</name>
        <dbReference type="ChEBI" id="CHEBI:29105"/>
    </ligand>
</feature>
<dbReference type="EC" id="3.5.4.16" evidence="5"/>
<dbReference type="STRING" id="1823756.A4H34_00420"/>
<organism evidence="7 8">
    <name type="scientific">Peptidiphaga gingivicola</name>
    <dbReference type="NCBI Taxonomy" id="2741497"/>
    <lineage>
        <taxon>Bacteria</taxon>
        <taxon>Bacillati</taxon>
        <taxon>Actinomycetota</taxon>
        <taxon>Actinomycetes</taxon>
        <taxon>Actinomycetales</taxon>
        <taxon>Actinomycetaceae</taxon>
        <taxon>Peptidiphaga</taxon>
    </lineage>
</organism>
<dbReference type="Gene3D" id="3.30.1130.10">
    <property type="match status" value="1"/>
</dbReference>
<evidence type="ECO:0000256" key="3">
    <source>
        <dbReference type="ARBA" id="ARBA00022563"/>
    </source>
</evidence>
<evidence type="ECO:0000256" key="5">
    <source>
        <dbReference type="HAMAP-Rule" id="MF_00223"/>
    </source>
</evidence>
<keyword evidence="5" id="KW-0862">Zinc</keyword>
<dbReference type="InterPro" id="IPR020602">
    <property type="entry name" value="GTP_CycHdrlase_I_dom"/>
</dbReference>
<evidence type="ECO:0000256" key="1">
    <source>
        <dbReference type="ARBA" id="ARBA00001052"/>
    </source>
</evidence>
<name>A0A179B5S1_9ACTO</name>
<dbReference type="PROSITE" id="PS00859">
    <property type="entry name" value="GTP_CYCLOHYDROL_1_1"/>
    <property type="match status" value="1"/>
</dbReference>
<evidence type="ECO:0000313" key="8">
    <source>
        <dbReference type="Proteomes" id="UP000078368"/>
    </source>
</evidence>
<keyword evidence="8" id="KW-1185">Reference proteome</keyword>
<dbReference type="GO" id="GO:0006729">
    <property type="term" value="P:tetrahydrobiopterin biosynthetic process"/>
    <property type="evidence" value="ECO:0007669"/>
    <property type="project" value="TreeGrafter"/>
</dbReference>